<keyword evidence="5" id="KW-1185">Reference proteome</keyword>
<evidence type="ECO:0000259" key="3">
    <source>
        <dbReference type="PROSITE" id="PS51186"/>
    </source>
</evidence>
<dbReference type="OrthoDB" id="5192872at2"/>
<dbReference type="EMBL" id="CP038267">
    <property type="protein sequence ID" value="QBR90898.1"/>
    <property type="molecule type" value="Genomic_DNA"/>
</dbReference>
<dbReference type="InterPro" id="IPR016181">
    <property type="entry name" value="Acyl_CoA_acyltransferase"/>
</dbReference>
<name>A0A4P7GGC4_9ACTN</name>
<dbReference type="RefSeq" id="WP_135072965.1">
    <property type="nucleotide sequence ID" value="NZ_CP038267.1"/>
</dbReference>
<dbReference type="Pfam" id="PF00583">
    <property type="entry name" value="Acetyltransf_1"/>
    <property type="match status" value="1"/>
</dbReference>
<evidence type="ECO:0000256" key="1">
    <source>
        <dbReference type="ARBA" id="ARBA00022679"/>
    </source>
</evidence>
<dbReference type="AlphaFoldDB" id="A0A4P7GGC4"/>
<reference evidence="4 5" key="1">
    <citation type="submission" date="2019-03" db="EMBL/GenBank/DDBJ databases">
        <title>Three New Species of Nocardioides, Nocardioides euryhalodurans sp. nov., Nocardioides seonyuensis sp. nov. and Nocardioides eburneoflavus sp. nov., Iolated from Soil.</title>
        <authorList>
            <person name="Roh S.G."/>
            <person name="Lee C."/>
            <person name="Kim M.-K."/>
            <person name="Kim S.B."/>
        </authorList>
    </citation>
    <scope>NUCLEOTIDE SEQUENCE [LARGE SCALE GENOMIC DNA]</scope>
    <source>
        <strain evidence="4 5">MMS17-SY117</strain>
    </source>
</reference>
<dbReference type="Gene3D" id="3.40.630.30">
    <property type="match status" value="1"/>
</dbReference>
<sequence length="190" mass="20747">MRSPVHLRAACDTDAPALVHIWSDVMRRVGPEQQVEDIRHVVDRVSAMPEERIVVAEVEGQVVGAVHLRATTFSPINLERVLQVISPHVLPDFRRHGIGSALMQAAVEFAEELGITHVGTAVAAGSRDSNRFMARLSLGPAATLRVAQVGSVKNRLFASHRPMIARGGARQLTHVLAARRSLRRQQPSEG</sequence>
<keyword evidence="2" id="KW-0012">Acyltransferase</keyword>
<evidence type="ECO:0000256" key="2">
    <source>
        <dbReference type="ARBA" id="ARBA00023315"/>
    </source>
</evidence>
<proteinExistence type="predicted"/>
<evidence type="ECO:0000313" key="4">
    <source>
        <dbReference type="EMBL" id="QBR90898.1"/>
    </source>
</evidence>
<evidence type="ECO:0000313" key="5">
    <source>
        <dbReference type="Proteomes" id="UP000294894"/>
    </source>
</evidence>
<organism evidence="4 5">
    <name type="scientific">Nocardioides euryhalodurans</name>
    <dbReference type="NCBI Taxonomy" id="2518370"/>
    <lineage>
        <taxon>Bacteria</taxon>
        <taxon>Bacillati</taxon>
        <taxon>Actinomycetota</taxon>
        <taxon>Actinomycetes</taxon>
        <taxon>Propionibacteriales</taxon>
        <taxon>Nocardioidaceae</taxon>
        <taxon>Nocardioides</taxon>
    </lineage>
</organism>
<dbReference type="KEGG" id="noy:EXE57_00385"/>
<dbReference type="CDD" id="cd04301">
    <property type="entry name" value="NAT_SF"/>
    <property type="match status" value="1"/>
</dbReference>
<dbReference type="Proteomes" id="UP000294894">
    <property type="component" value="Chromosome"/>
</dbReference>
<accession>A0A4P7GGC4</accession>
<protein>
    <submittedName>
        <fullName evidence="4">GNAT family N-acetyltransferase</fullName>
    </submittedName>
</protein>
<keyword evidence="1 4" id="KW-0808">Transferase</keyword>
<dbReference type="InterPro" id="IPR000182">
    <property type="entry name" value="GNAT_dom"/>
</dbReference>
<dbReference type="InterPro" id="IPR050832">
    <property type="entry name" value="Bact_Acetyltransf"/>
</dbReference>
<dbReference type="GO" id="GO:0016747">
    <property type="term" value="F:acyltransferase activity, transferring groups other than amino-acyl groups"/>
    <property type="evidence" value="ECO:0007669"/>
    <property type="project" value="InterPro"/>
</dbReference>
<gene>
    <name evidence="4" type="ORF">EXE57_00385</name>
</gene>
<feature type="domain" description="N-acetyltransferase" evidence="3">
    <location>
        <begin position="5"/>
        <end position="159"/>
    </location>
</feature>
<dbReference type="PROSITE" id="PS51186">
    <property type="entry name" value="GNAT"/>
    <property type="match status" value="1"/>
</dbReference>
<dbReference type="PANTHER" id="PTHR43877:SF1">
    <property type="entry name" value="ACETYLTRANSFERASE"/>
    <property type="match status" value="1"/>
</dbReference>
<dbReference type="SUPFAM" id="SSF55729">
    <property type="entry name" value="Acyl-CoA N-acyltransferases (Nat)"/>
    <property type="match status" value="1"/>
</dbReference>
<dbReference type="PANTHER" id="PTHR43877">
    <property type="entry name" value="AMINOALKYLPHOSPHONATE N-ACETYLTRANSFERASE-RELATED-RELATED"/>
    <property type="match status" value="1"/>
</dbReference>